<accession>A0AAN8ICE2</accession>
<dbReference type="PANTHER" id="PTHR12663">
    <property type="entry name" value="ANDROGEN INDUCED INHIBITOR OF PROLIFERATION AS3 / PDS5-RELATED"/>
    <property type="match status" value="1"/>
</dbReference>
<dbReference type="Proteomes" id="UP001331761">
    <property type="component" value="Unassembled WGS sequence"/>
</dbReference>
<feature type="compositionally biased region" description="Polar residues" evidence="6">
    <location>
        <begin position="1208"/>
        <end position="1219"/>
    </location>
</feature>
<feature type="compositionally biased region" description="Polar residues" evidence="6">
    <location>
        <begin position="1265"/>
        <end position="1285"/>
    </location>
</feature>
<name>A0AAN8ICE2_TRICO</name>
<feature type="compositionally biased region" description="Basic and acidic residues" evidence="6">
    <location>
        <begin position="1169"/>
        <end position="1188"/>
    </location>
</feature>
<feature type="compositionally biased region" description="Basic and acidic residues" evidence="6">
    <location>
        <begin position="1115"/>
        <end position="1128"/>
    </location>
</feature>
<gene>
    <name evidence="7" type="ORF">GCK32_002845</name>
</gene>
<dbReference type="Pfam" id="PF20168">
    <property type="entry name" value="PDS5"/>
    <property type="match status" value="1"/>
</dbReference>
<sequence>MEDNVEYPPNCLPVSINSGNSELVKKLKILSEALQVSDTNDECGRPDRYRSLICHLSNNKLLSNNSKDVQIWLACCLADILRVFAPNVPLGDPTQLKEVLIFIVKALKGLESPSNPLFRRYFYLLENLSVVSTLVLCLELPHDDTSKVIRMLLKTAMEVANGRDWKAEIRETSDDGTNADDDGEDKSESRDKVIALLIGIISKLLRDVDQVSTEVLDVLFFYLINPQKLNNRESYNMARQIIQISQTSLEAAIQSLISQSLLAGGLPEECDLVGSTRKKLYDVILELHGIAPELMAPVLPQISSSLRIETARKKLEAVNESLIIACCDRMKDKKPKIRQDVIAKLLHLYFKVVMGDEYTASETAAVAIIPKKALALYMLASMTEEKLMIERYFSSYIIPYKMEMTKRVRSMIDLFDKLDEYEAQVFAEIVARSSRHRRILREMLDIISRQSSDEKIQLQSKIQRISSTHHDPAGFSVALKHFANLLSTDQKCFEYAEYLVSNEYTTAKVEEVCKDLVARSVDAGNIPKDCLTNIRRYAERVAPLIMDQDSTAEFLRVVLRIKCDADCGNLEANSKLPSVLRLLKIWGEAFPHIFSRSDSVHSLMKIISCDDPKADKAFVNVIGLACHFQQVWEVLTSENDGFGRCCKLAVRAVCRLLGKEECTTRFNQIYPEIEERVSMDSPSACVNALQVISEFHRDLPKEFGARVKTLITEFVVPGVILSPLSEEAEDRAATDMTVPLEEQPVSRLCLPKVYGMKLLTRYLFTCGGEVEDDALALKTFKMFAAFIQASGDLHDPDKNISKTEKAWLRAVAGASLLKLCYVQKYSQMIDVEMFTTLANLMIDSADCVRFHFVKRLNKGILRNRLTVEFLALFSLVDLLSAADDEEEATIKSYREQCRAFLISAVNRRRSLIQSSGFSPAFLPYHQPEYAIAYSIWLLAQQPMLTTHTDLRNLAILQECLWFIMEPFMSKKESTDFEFIYRMLQDVKESNDAHQEKRRKNGEIGEAEVTGHSKKMWALADLGMLMLTYRGKITIRHEPRKPILSRRFFVHDKNSEHAAMICAPHELIEGEKERNGKPPTEQQRRLLNTSTNATMTKKTASKRTKKHRSPRTNTSKARDRGDSFFEPKSGKGTTIRRGIMEGDSTATRDNISSPESPVHSPIAANRKRNKHDEKKVDRCDDVSYPEIKENVVVPEKQQQWNKKAHEHSSANSRDTLSIRSPSKGAKGKADVPLKKTSSKSSQLQVVIGDDEISPSTSKEPVPLRSLRSNSTQPQLSSPSKQLTPTKRSSRKQARELSNGDGAIHSSPKQNGKGPDMLPSSLSDFPDGINFSPITRSGLRISSRAKSRTLPMSTSTPMPRVPSPTKSQRKRVKRESTPPPITDDLEQPQRKKPLDAGRSRMRSQQSNTPSGSPTKTKAAIKSQSPRPKRSGRSRGKPH</sequence>
<feature type="compositionally biased region" description="Polar residues" evidence="6">
    <location>
        <begin position="1084"/>
        <end position="1097"/>
    </location>
</feature>
<evidence type="ECO:0000256" key="3">
    <source>
        <dbReference type="ARBA" id="ARBA00022776"/>
    </source>
</evidence>
<dbReference type="GO" id="GO:0000785">
    <property type="term" value="C:chromatin"/>
    <property type="evidence" value="ECO:0007669"/>
    <property type="project" value="TreeGrafter"/>
</dbReference>
<dbReference type="GO" id="GO:0006281">
    <property type="term" value="P:DNA repair"/>
    <property type="evidence" value="ECO:0007669"/>
    <property type="project" value="TreeGrafter"/>
</dbReference>
<evidence type="ECO:0000313" key="8">
    <source>
        <dbReference type="Proteomes" id="UP001331761"/>
    </source>
</evidence>
<dbReference type="EMBL" id="WIXE01021876">
    <property type="protein sequence ID" value="KAK5967966.1"/>
    <property type="molecule type" value="Genomic_DNA"/>
</dbReference>
<feature type="compositionally biased region" description="Basic and acidic residues" evidence="6">
    <location>
        <begin position="1385"/>
        <end position="1396"/>
    </location>
</feature>
<proteinExistence type="predicted"/>
<dbReference type="GO" id="GO:0051301">
    <property type="term" value="P:cell division"/>
    <property type="evidence" value="ECO:0007669"/>
    <property type="project" value="UniProtKB-KW"/>
</dbReference>
<keyword evidence="4" id="KW-0539">Nucleus</keyword>
<evidence type="ECO:0000256" key="1">
    <source>
        <dbReference type="ARBA" id="ARBA00004123"/>
    </source>
</evidence>
<keyword evidence="2" id="KW-0132">Cell division</keyword>
<dbReference type="InterPro" id="IPR039776">
    <property type="entry name" value="Pds5"/>
</dbReference>
<evidence type="ECO:0000256" key="2">
    <source>
        <dbReference type="ARBA" id="ARBA00022618"/>
    </source>
</evidence>
<evidence type="ECO:0000256" key="6">
    <source>
        <dbReference type="SAM" id="MobiDB-lite"/>
    </source>
</evidence>
<dbReference type="SUPFAM" id="SSF48371">
    <property type="entry name" value="ARM repeat"/>
    <property type="match status" value="1"/>
</dbReference>
<keyword evidence="3" id="KW-0498">Mitosis</keyword>
<dbReference type="GO" id="GO:0005634">
    <property type="term" value="C:nucleus"/>
    <property type="evidence" value="ECO:0007669"/>
    <property type="project" value="UniProtKB-SubCell"/>
</dbReference>
<dbReference type="PANTHER" id="PTHR12663:SF0">
    <property type="entry name" value="PRECOCIOUS DISSOCIATION OF SISTERS 5, ISOFORM A"/>
    <property type="match status" value="1"/>
</dbReference>
<organism evidence="7 8">
    <name type="scientific">Trichostrongylus colubriformis</name>
    <name type="common">Black scour worm</name>
    <dbReference type="NCBI Taxonomy" id="6319"/>
    <lineage>
        <taxon>Eukaryota</taxon>
        <taxon>Metazoa</taxon>
        <taxon>Ecdysozoa</taxon>
        <taxon>Nematoda</taxon>
        <taxon>Chromadorea</taxon>
        <taxon>Rhabditida</taxon>
        <taxon>Rhabditina</taxon>
        <taxon>Rhabditomorpha</taxon>
        <taxon>Strongyloidea</taxon>
        <taxon>Trichostrongylidae</taxon>
        <taxon>Trichostrongylus</taxon>
    </lineage>
</organism>
<keyword evidence="5" id="KW-0131">Cell cycle</keyword>
<dbReference type="InterPro" id="IPR016024">
    <property type="entry name" value="ARM-type_fold"/>
</dbReference>
<keyword evidence="8" id="KW-1185">Reference proteome</keyword>
<comment type="caution">
    <text evidence="7">The sequence shown here is derived from an EMBL/GenBank/DDBJ whole genome shotgun (WGS) entry which is preliminary data.</text>
</comment>
<reference evidence="7 8" key="1">
    <citation type="submission" date="2019-10" db="EMBL/GenBank/DDBJ databases">
        <title>Assembly and Annotation for the nematode Trichostrongylus colubriformis.</title>
        <authorList>
            <person name="Martin J."/>
        </authorList>
    </citation>
    <scope>NUCLEOTIDE SEQUENCE [LARGE SCALE GENOMIC DNA]</scope>
    <source>
        <strain evidence="7">G859</strain>
        <tissue evidence="7">Whole worm</tissue>
    </source>
</reference>
<protein>
    <submittedName>
        <fullName evidence="7">Uncharacterized protein</fullName>
    </submittedName>
</protein>
<feature type="compositionally biased region" description="Polar residues" evidence="6">
    <location>
        <begin position="1143"/>
        <end position="1154"/>
    </location>
</feature>
<feature type="compositionally biased region" description="Basic residues" evidence="6">
    <location>
        <begin position="1098"/>
        <end position="1109"/>
    </location>
</feature>
<evidence type="ECO:0000256" key="4">
    <source>
        <dbReference type="ARBA" id="ARBA00023242"/>
    </source>
</evidence>
<comment type="subcellular location">
    <subcellularLocation>
        <location evidence="1">Nucleus</location>
    </subcellularLocation>
</comment>
<feature type="region of interest" description="Disordered" evidence="6">
    <location>
        <begin position="1067"/>
        <end position="1436"/>
    </location>
</feature>
<feature type="compositionally biased region" description="Basic residues" evidence="6">
    <location>
        <begin position="1424"/>
        <end position="1436"/>
    </location>
</feature>
<feature type="compositionally biased region" description="Polar residues" evidence="6">
    <location>
        <begin position="1400"/>
        <end position="1413"/>
    </location>
</feature>
<dbReference type="GO" id="GO:0007064">
    <property type="term" value="P:mitotic sister chromatid cohesion"/>
    <property type="evidence" value="ECO:0007669"/>
    <property type="project" value="InterPro"/>
</dbReference>
<evidence type="ECO:0000256" key="5">
    <source>
        <dbReference type="ARBA" id="ARBA00023306"/>
    </source>
</evidence>
<evidence type="ECO:0000313" key="7">
    <source>
        <dbReference type="EMBL" id="KAK5967966.1"/>
    </source>
</evidence>